<dbReference type="EMBL" id="JARIHO010000052">
    <property type="protein sequence ID" value="KAJ7321140.1"/>
    <property type="molecule type" value="Genomic_DNA"/>
</dbReference>
<evidence type="ECO:0000313" key="3">
    <source>
        <dbReference type="Proteomes" id="UP001218218"/>
    </source>
</evidence>
<evidence type="ECO:0000313" key="2">
    <source>
        <dbReference type="EMBL" id="KAJ7321140.1"/>
    </source>
</evidence>
<dbReference type="AlphaFoldDB" id="A0AAD7EHA1"/>
<reference evidence="2" key="1">
    <citation type="submission" date="2023-03" db="EMBL/GenBank/DDBJ databases">
        <title>Massive genome expansion in bonnet fungi (Mycena s.s.) driven by repeated elements and novel gene families across ecological guilds.</title>
        <authorList>
            <consortium name="Lawrence Berkeley National Laboratory"/>
            <person name="Harder C.B."/>
            <person name="Miyauchi S."/>
            <person name="Viragh M."/>
            <person name="Kuo A."/>
            <person name="Thoen E."/>
            <person name="Andreopoulos B."/>
            <person name="Lu D."/>
            <person name="Skrede I."/>
            <person name="Drula E."/>
            <person name="Henrissat B."/>
            <person name="Morin E."/>
            <person name="Kohler A."/>
            <person name="Barry K."/>
            <person name="LaButti K."/>
            <person name="Morin E."/>
            <person name="Salamov A."/>
            <person name="Lipzen A."/>
            <person name="Mereny Z."/>
            <person name="Hegedus B."/>
            <person name="Baldrian P."/>
            <person name="Stursova M."/>
            <person name="Weitz H."/>
            <person name="Taylor A."/>
            <person name="Grigoriev I.V."/>
            <person name="Nagy L.G."/>
            <person name="Martin F."/>
            <person name="Kauserud H."/>
        </authorList>
    </citation>
    <scope>NUCLEOTIDE SEQUENCE</scope>
    <source>
        <strain evidence="2">CBHHK002</strain>
    </source>
</reference>
<feature type="region of interest" description="Disordered" evidence="1">
    <location>
        <begin position="1"/>
        <end position="28"/>
    </location>
</feature>
<organism evidence="2 3">
    <name type="scientific">Mycena albidolilacea</name>
    <dbReference type="NCBI Taxonomy" id="1033008"/>
    <lineage>
        <taxon>Eukaryota</taxon>
        <taxon>Fungi</taxon>
        <taxon>Dikarya</taxon>
        <taxon>Basidiomycota</taxon>
        <taxon>Agaricomycotina</taxon>
        <taxon>Agaricomycetes</taxon>
        <taxon>Agaricomycetidae</taxon>
        <taxon>Agaricales</taxon>
        <taxon>Marasmiineae</taxon>
        <taxon>Mycenaceae</taxon>
        <taxon>Mycena</taxon>
    </lineage>
</organism>
<gene>
    <name evidence="2" type="ORF">DFH08DRAFT_970418</name>
</gene>
<accession>A0AAD7EHA1</accession>
<sequence length="82" mass="8646">MCRASPARNPPAPASSLLPASAGQQQHLADVHPSATLVWMGRHTAVKTVQNQPWISTSRAACGRAASHAHNIDNAALNHATY</sequence>
<proteinExistence type="predicted"/>
<evidence type="ECO:0000256" key="1">
    <source>
        <dbReference type="SAM" id="MobiDB-lite"/>
    </source>
</evidence>
<protein>
    <submittedName>
        <fullName evidence="2">Uncharacterized protein</fullName>
    </submittedName>
</protein>
<comment type="caution">
    <text evidence="2">The sequence shown here is derived from an EMBL/GenBank/DDBJ whole genome shotgun (WGS) entry which is preliminary data.</text>
</comment>
<keyword evidence="3" id="KW-1185">Reference proteome</keyword>
<dbReference type="Proteomes" id="UP001218218">
    <property type="component" value="Unassembled WGS sequence"/>
</dbReference>
<name>A0AAD7EHA1_9AGAR</name>